<feature type="transmembrane region" description="Helical" evidence="8">
    <location>
        <begin position="424"/>
        <end position="443"/>
    </location>
</feature>
<gene>
    <name evidence="10" type="ORF">PVAG01_08542</name>
</gene>
<evidence type="ECO:0000256" key="4">
    <source>
        <dbReference type="ARBA" id="ARBA00022692"/>
    </source>
</evidence>
<evidence type="ECO:0000313" key="10">
    <source>
        <dbReference type="EMBL" id="KAL3420043.1"/>
    </source>
</evidence>
<evidence type="ECO:0000256" key="7">
    <source>
        <dbReference type="SAM" id="MobiDB-lite"/>
    </source>
</evidence>
<feature type="transmembrane region" description="Helical" evidence="8">
    <location>
        <begin position="529"/>
        <end position="547"/>
    </location>
</feature>
<keyword evidence="6 8" id="KW-0472">Membrane</keyword>
<feature type="transmembrane region" description="Helical" evidence="8">
    <location>
        <begin position="256"/>
        <end position="274"/>
    </location>
</feature>
<feature type="transmembrane region" description="Helical" evidence="8">
    <location>
        <begin position="204"/>
        <end position="231"/>
    </location>
</feature>
<dbReference type="PROSITE" id="PS00217">
    <property type="entry name" value="SUGAR_TRANSPORT_2"/>
    <property type="match status" value="1"/>
</dbReference>
<proteinExistence type="predicted"/>
<dbReference type="CDD" id="cd17364">
    <property type="entry name" value="MFS_PhT"/>
    <property type="match status" value="1"/>
</dbReference>
<dbReference type="Pfam" id="PF00083">
    <property type="entry name" value="Sugar_tr"/>
    <property type="match status" value="1"/>
</dbReference>
<comment type="subcellular location">
    <subcellularLocation>
        <location evidence="1">Membrane</location>
        <topology evidence="1">Multi-pass membrane protein</topology>
    </subcellularLocation>
</comment>
<name>A0ABR4P9P1_9HELO</name>
<evidence type="ECO:0000313" key="11">
    <source>
        <dbReference type="Proteomes" id="UP001629113"/>
    </source>
</evidence>
<dbReference type="NCBIfam" id="TIGR00887">
    <property type="entry name" value="2A0109"/>
    <property type="match status" value="1"/>
</dbReference>
<dbReference type="SUPFAM" id="SSF103473">
    <property type="entry name" value="MFS general substrate transporter"/>
    <property type="match status" value="1"/>
</dbReference>
<dbReference type="InterPro" id="IPR005828">
    <property type="entry name" value="MFS_sugar_transport-like"/>
</dbReference>
<dbReference type="InterPro" id="IPR004738">
    <property type="entry name" value="Phos_permease"/>
</dbReference>
<evidence type="ECO:0000256" key="8">
    <source>
        <dbReference type="SAM" id="Phobius"/>
    </source>
</evidence>
<evidence type="ECO:0000256" key="1">
    <source>
        <dbReference type="ARBA" id="ARBA00004141"/>
    </source>
</evidence>
<feature type="region of interest" description="Disordered" evidence="7">
    <location>
        <begin position="601"/>
        <end position="651"/>
    </location>
</feature>
<evidence type="ECO:0000256" key="3">
    <source>
        <dbReference type="ARBA" id="ARBA00022592"/>
    </source>
</evidence>
<dbReference type="InterPro" id="IPR036259">
    <property type="entry name" value="MFS_trans_sf"/>
</dbReference>
<feature type="compositionally biased region" description="Low complexity" evidence="7">
    <location>
        <begin position="604"/>
        <end position="618"/>
    </location>
</feature>
<protein>
    <submittedName>
        <fullName evidence="10">Phosphate:h+ symporter</fullName>
    </submittedName>
</protein>
<feature type="transmembrane region" description="Helical" evidence="8">
    <location>
        <begin position="172"/>
        <end position="192"/>
    </location>
</feature>
<dbReference type="Proteomes" id="UP001629113">
    <property type="component" value="Unassembled WGS sequence"/>
</dbReference>
<feature type="transmembrane region" description="Helical" evidence="8">
    <location>
        <begin position="142"/>
        <end position="160"/>
    </location>
</feature>
<dbReference type="EMBL" id="JBFCZG010000007">
    <property type="protein sequence ID" value="KAL3420043.1"/>
    <property type="molecule type" value="Genomic_DNA"/>
</dbReference>
<keyword evidence="3" id="KW-0592">Phosphate transport</keyword>
<organism evidence="10 11">
    <name type="scientific">Phlyctema vagabunda</name>
    <dbReference type="NCBI Taxonomy" id="108571"/>
    <lineage>
        <taxon>Eukaryota</taxon>
        <taxon>Fungi</taxon>
        <taxon>Dikarya</taxon>
        <taxon>Ascomycota</taxon>
        <taxon>Pezizomycotina</taxon>
        <taxon>Leotiomycetes</taxon>
        <taxon>Helotiales</taxon>
        <taxon>Dermateaceae</taxon>
        <taxon>Phlyctema</taxon>
    </lineage>
</organism>
<feature type="domain" description="Major facilitator superfamily (MFS) profile" evidence="9">
    <location>
        <begin position="59"/>
        <end position="552"/>
    </location>
</feature>
<feature type="transmembrane region" description="Helical" evidence="8">
    <location>
        <begin position="450"/>
        <end position="473"/>
    </location>
</feature>
<keyword evidence="11" id="KW-1185">Reference proteome</keyword>
<accession>A0ABR4P9P1</accession>
<evidence type="ECO:0000259" key="9">
    <source>
        <dbReference type="PROSITE" id="PS50850"/>
    </source>
</evidence>
<dbReference type="PROSITE" id="PS50850">
    <property type="entry name" value="MFS"/>
    <property type="match status" value="1"/>
</dbReference>
<keyword evidence="4 8" id="KW-0812">Transmembrane</keyword>
<reference evidence="10 11" key="1">
    <citation type="submission" date="2024-06" db="EMBL/GenBank/DDBJ databases">
        <title>Complete genome of Phlyctema vagabunda strain 19-DSS-EL-015.</title>
        <authorList>
            <person name="Fiorenzani C."/>
        </authorList>
    </citation>
    <scope>NUCLEOTIDE SEQUENCE [LARGE SCALE GENOMIC DNA]</scope>
    <source>
        <strain evidence="10 11">19-DSS-EL-015</strain>
    </source>
</reference>
<feature type="transmembrane region" description="Helical" evidence="8">
    <location>
        <begin position="394"/>
        <end position="412"/>
    </location>
</feature>
<dbReference type="Gene3D" id="1.20.1250.20">
    <property type="entry name" value="MFS general substrate transporter like domains"/>
    <property type="match status" value="2"/>
</dbReference>
<sequence>MDYLPEPMLPVTQVRTYGGNAAFHNFHNDYSHISDPNLRRRLALSEIDKVPFGWYHVRAVVVAGIGFFTDSYDIFAINLITSTLGMVYWQGAPIPGSNRGGNFGVLPTAVSTALKAATSGGAVIGQLGFGWLADVVGRRKMYGVELAIIILATLAQALAAPSEAVTLTGLLVYWRVMMGIGIGGDYPLSAIITSEFAPTRWRGAMMAAVFSMQGAGQFAAALVALITTYAFRESFLSTSPSFSSCHEACQLAGDRAWRIIVGFGGVPAIFALYYRITIPETPRYTFDVEHDIVKADADIKAYISNRKEGEIDCISQHQTKVRIGNELSSPKASWPDVFSYFSHWKNAKVLVGTTASWFFLDLAFYGLGLNNSTVLSAIGYSTGDSIYHTLRNTAIGNLILVCAGSIPGYWMSVLTIDTIGRKPIQVFGFLILTIIFSIIGFCYKSLSKGALLALYILAQIFFNFGPNTTTFIVPGECFPTRYRSTGHGVSAASGKIGAIVAQVIAQPLLSIGAAKDCVGHACSPWLDHLMQIFALFMLCGTLFSLLIPETKGRTLEDLAGEPPHALDRDRERSSSEAADGTWRQRSWWKYNVFAGGRPAGFQQLSSSSSSRRGPLSPHLRSKKARVGIMTSPELLPKAHGKGGREGGVHHRTTSEGSAAAATGGGAALSVTNSNGDRDHDHDYNDENGIYVGGGPLPGWGAGWGVQRNVRRDGRVESIQLFDVGKLLK</sequence>
<dbReference type="InterPro" id="IPR020846">
    <property type="entry name" value="MFS_dom"/>
</dbReference>
<feature type="region of interest" description="Disordered" evidence="7">
    <location>
        <begin position="556"/>
        <end position="578"/>
    </location>
</feature>
<comment type="caution">
    <text evidence="10">The sequence shown here is derived from an EMBL/GenBank/DDBJ whole genome shotgun (WGS) entry which is preliminary data.</text>
</comment>
<keyword evidence="2" id="KW-0813">Transport</keyword>
<evidence type="ECO:0000256" key="5">
    <source>
        <dbReference type="ARBA" id="ARBA00022989"/>
    </source>
</evidence>
<dbReference type="InterPro" id="IPR005829">
    <property type="entry name" value="Sugar_transporter_CS"/>
</dbReference>
<dbReference type="PANTHER" id="PTHR24064">
    <property type="entry name" value="SOLUTE CARRIER FAMILY 22 MEMBER"/>
    <property type="match status" value="1"/>
</dbReference>
<feature type="compositionally biased region" description="Basic and acidic residues" evidence="7">
    <location>
        <begin position="564"/>
        <end position="574"/>
    </location>
</feature>
<evidence type="ECO:0000256" key="6">
    <source>
        <dbReference type="ARBA" id="ARBA00023136"/>
    </source>
</evidence>
<evidence type="ECO:0000256" key="2">
    <source>
        <dbReference type="ARBA" id="ARBA00022448"/>
    </source>
</evidence>
<keyword evidence="5 8" id="KW-1133">Transmembrane helix</keyword>